<keyword evidence="2" id="KW-1185">Reference proteome</keyword>
<evidence type="ECO:0000313" key="1">
    <source>
        <dbReference type="EMBL" id="KIM51476.1"/>
    </source>
</evidence>
<proteinExistence type="predicted"/>
<accession>A0A0C3D5U7</accession>
<evidence type="ECO:0000313" key="2">
    <source>
        <dbReference type="Proteomes" id="UP000053989"/>
    </source>
</evidence>
<gene>
    <name evidence="1" type="ORF">SCLCIDRAFT_635957</name>
</gene>
<dbReference type="InParanoid" id="A0A0C3D5U7"/>
<dbReference type="HOGENOM" id="CLU_2623426_0_0_1"/>
<reference evidence="1 2" key="1">
    <citation type="submission" date="2014-04" db="EMBL/GenBank/DDBJ databases">
        <authorList>
            <consortium name="DOE Joint Genome Institute"/>
            <person name="Kuo A."/>
            <person name="Kohler A."/>
            <person name="Nagy L.G."/>
            <person name="Floudas D."/>
            <person name="Copeland A."/>
            <person name="Barry K.W."/>
            <person name="Cichocki N."/>
            <person name="Veneault-Fourrey C."/>
            <person name="LaButti K."/>
            <person name="Lindquist E.A."/>
            <person name="Lipzen A."/>
            <person name="Lundell T."/>
            <person name="Morin E."/>
            <person name="Murat C."/>
            <person name="Sun H."/>
            <person name="Tunlid A."/>
            <person name="Henrissat B."/>
            <person name="Grigoriev I.V."/>
            <person name="Hibbett D.S."/>
            <person name="Martin F."/>
            <person name="Nordberg H.P."/>
            <person name="Cantor M.N."/>
            <person name="Hua S.X."/>
        </authorList>
    </citation>
    <scope>NUCLEOTIDE SEQUENCE [LARGE SCALE GENOMIC DNA]</scope>
    <source>
        <strain evidence="1 2">Foug A</strain>
    </source>
</reference>
<reference evidence="2" key="2">
    <citation type="submission" date="2015-01" db="EMBL/GenBank/DDBJ databases">
        <title>Evolutionary Origins and Diversification of the Mycorrhizal Mutualists.</title>
        <authorList>
            <consortium name="DOE Joint Genome Institute"/>
            <consortium name="Mycorrhizal Genomics Consortium"/>
            <person name="Kohler A."/>
            <person name="Kuo A."/>
            <person name="Nagy L.G."/>
            <person name="Floudas D."/>
            <person name="Copeland A."/>
            <person name="Barry K.W."/>
            <person name="Cichocki N."/>
            <person name="Veneault-Fourrey C."/>
            <person name="LaButti K."/>
            <person name="Lindquist E.A."/>
            <person name="Lipzen A."/>
            <person name="Lundell T."/>
            <person name="Morin E."/>
            <person name="Murat C."/>
            <person name="Riley R."/>
            <person name="Ohm R."/>
            <person name="Sun H."/>
            <person name="Tunlid A."/>
            <person name="Henrissat B."/>
            <person name="Grigoriev I.V."/>
            <person name="Hibbett D.S."/>
            <person name="Martin F."/>
        </authorList>
    </citation>
    <scope>NUCLEOTIDE SEQUENCE [LARGE SCALE GENOMIC DNA]</scope>
    <source>
        <strain evidence="2">Foug A</strain>
    </source>
</reference>
<name>A0A0C3D5U7_9AGAM</name>
<sequence length="78" mass="8789">MYPPVTIPSALWESNYYRCQVPCFERFPPETPLSASSATSRWNILPCSRVELSYIASKSRYPPMLTSSFLSSSPSSFS</sequence>
<dbReference type="EMBL" id="KN822255">
    <property type="protein sequence ID" value="KIM51476.1"/>
    <property type="molecule type" value="Genomic_DNA"/>
</dbReference>
<protein>
    <submittedName>
        <fullName evidence="1">Uncharacterized protein</fullName>
    </submittedName>
</protein>
<dbReference type="Proteomes" id="UP000053989">
    <property type="component" value="Unassembled WGS sequence"/>
</dbReference>
<dbReference type="AlphaFoldDB" id="A0A0C3D5U7"/>
<organism evidence="1 2">
    <name type="scientific">Scleroderma citrinum Foug A</name>
    <dbReference type="NCBI Taxonomy" id="1036808"/>
    <lineage>
        <taxon>Eukaryota</taxon>
        <taxon>Fungi</taxon>
        <taxon>Dikarya</taxon>
        <taxon>Basidiomycota</taxon>
        <taxon>Agaricomycotina</taxon>
        <taxon>Agaricomycetes</taxon>
        <taxon>Agaricomycetidae</taxon>
        <taxon>Boletales</taxon>
        <taxon>Sclerodermatineae</taxon>
        <taxon>Sclerodermataceae</taxon>
        <taxon>Scleroderma</taxon>
    </lineage>
</organism>